<dbReference type="SUPFAM" id="SSF53649">
    <property type="entry name" value="Alkaline phosphatase-like"/>
    <property type="match status" value="1"/>
</dbReference>
<organism evidence="1">
    <name type="scientific">hydrothermal vent metagenome</name>
    <dbReference type="NCBI Taxonomy" id="652676"/>
    <lineage>
        <taxon>unclassified sequences</taxon>
        <taxon>metagenomes</taxon>
        <taxon>ecological metagenomes</taxon>
    </lineage>
</organism>
<dbReference type="AlphaFoldDB" id="A0A3B0TRF2"/>
<reference evidence="1" key="1">
    <citation type="submission" date="2018-06" db="EMBL/GenBank/DDBJ databases">
        <authorList>
            <person name="Zhirakovskaya E."/>
        </authorList>
    </citation>
    <scope>NUCLEOTIDE SEQUENCE</scope>
</reference>
<sequence length="49" mass="5545">DRAPDGVLFADDGWLLLHRHADDRMIGNHGGLTPEEMNIPLLVRKTPQR</sequence>
<evidence type="ECO:0000313" key="1">
    <source>
        <dbReference type="EMBL" id="VAW09616.1"/>
    </source>
</evidence>
<dbReference type="InterPro" id="IPR017850">
    <property type="entry name" value="Alkaline_phosphatase_core_sf"/>
</dbReference>
<accession>A0A3B0TRF2</accession>
<proteinExistence type="predicted"/>
<feature type="non-terminal residue" evidence="1">
    <location>
        <position position="1"/>
    </location>
</feature>
<gene>
    <name evidence="1" type="ORF">MNBD_ACTINO02-1144</name>
</gene>
<name>A0A3B0TRF2_9ZZZZ</name>
<dbReference type="EMBL" id="UOEK01000616">
    <property type="protein sequence ID" value="VAW09616.1"/>
    <property type="molecule type" value="Genomic_DNA"/>
</dbReference>
<protein>
    <submittedName>
        <fullName evidence="1">Uncharacterized protein</fullName>
    </submittedName>
</protein>